<accession>A0A8J3VIH0</accession>
<sequence length="190" mass="21424">MSSPRKSVLAMALLSMLSEQPAHAYRLQQLIKERHKDEVVNVAQRNSVYQTIDRLLRDGLVEVQSTGRTENRPERTVYQLTASGASTLREWLHTMLAEPAREFPEFPAALAFLPTLGPQQALAALTERVKALEDKLSALDAELKEVASFLPRLFLVESEYQRDVLEAELKYVRSLAADLAAGRLDWRPPL</sequence>
<dbReference type="InterPro" id="IPR036390">
    <property type="entry name" value="WH_DNA-bd_sf"/>
</dbReference>
<protein>
    <submittedName>
        <fullName evidence="3">PadR family transcriptional regulator</fullName>
    </submittedName>
</protein>
<dbReference type="Gene3D" id="1.10.10.10">
    <property type="entry name" value="Winged helix-like DNA-binding domain superfamily/Winged helix DNA-binding domain"/>
    <property type="match status" value="1"/>
</dbReference>
<feature type="signal peptide" evidence="1">
    <location>
        <begin position="1"/>
        <end position="24"/>
    </location>
</feature>
<dbReference type="PANTHER" id="PTHR33169">
    <property type="entry name" value="PADR-FAMILY TRANSCRIPTIONAL REGULATOR"/>
    <property type="match status" value="1"/>
</dbReference>
<dbReference type="AlphaFoldDB" id="A0A8J3VIH0"/>
<keyword evidence="1" id="KW-0732">Signal</keyword>
<feature type="domain" description="Transcription regulator PadR N-terminal" evidence="2">
    <location>
        <begin position="13"/>
        <end position="90"/>
    </location>
</feature>
<evidence type="ECO:0000313" key="3">
    <source>
        <dbReference type="EMBL" id="GIH07046.1"/>
    </source>
</evidence>
<dbReference type="EMBL" id="BONY01000033">
    <property type="protein sequence ID" value="GIH07046.1"/>
    <property type="molecule type" value="Genomic_DNA"/>
</dbReference>
<evidence type="ECO:0000259" key="2">
    <source>
        <dbReference type="Pfam" id="PF03551"/>
    </source>
</evidence>
<feature type="chain" id="PRO_5035292918" evidence="1">
    <location>
        <begin position="25"/>
        <end position="190"/>
    </location>
</feature>
<name>A0A8J3VIH0_9ACTN</name>
<comment type="caution">
    <text evidence="3">The sequence shown here is derived from an EMBL/GenBank/DDBJ whole genome shotgun (WGS) entry which is preliminary data.</text>
</comment>
<keyword evidence="4" id="KW-1185">Reference proteome</keyword>
<proteinExistence type="predicted"/>
<organism evidence="3 4">
    <name type="scientific">Rhizocola hellebori</name>
    <dbReference type="NCBI Taxonomy" id="1392758"/>
    <lineage>
        <taxon>Bacteria</taxon>
        <taxon>Bacillati</taxon>
        <taxon>Actinomycetota</taxon>
        <taxon>Actinomycetes</taxon>
        <taxon>Micromonosporales</taxon>
        <taxon>Micromonosporaceae</taxon>
        <taxon>Rhizocola</taxon>
    </lineage>
</organism>
<gene>
    <name evidence="3" type="ORF">Rhe02_51130</name>
</gene>
<dbReference type="InterPro" id="IPR036388">
    <property type="entry name" value="WH-like_DNA-bd_sf"/>
</dbReference>
<evidence type="ECO:0000256" key="1">
    <source>
        <dbReference type="SAM" id="SignalP"/>
    </source>
</evidence>
<dbReference type="PANTHER" id="PTHR33169:SF27">
    <property type="entry name" value="TRANSCRIPTIONAL REGULATOR PADR FAMILY PROTEIN"/>
    <property type="match status" value="1"/>
</dbReference>
<reference evidence="3" key="1">
    <citation type="submission" date="2021-01" db="EMBL/GenBank/DDBJ databases">
        <title>Whole genome shotgun sequence of Rhizocola hellebori NBRC 109834.</title>
        <authorList>
            <person name="Komaki H."/>
            <person name="Tamura T."/>
        </authorList>
    </citation>
    <scope>NUCLEOTIDE SEQUENCE</scope>
    <source>
        <strain evidence="3">NBRC 109834</strain>
    </source>
</reference>
<dbReference type="RefSeq" id="WP_239124044.1">
    <property type="nucleotide sequence ID" value="NZ_BONY01000033.1"/>
</dbReference>
<dbReference type="InterPro" id="IPR005149">
    <property type="entry name" value="Tscrpt_reg_PadR_N"/>
</dbReference>
<dbReference type="InterPro" id="IPR052509">
    <property type="entry name" value="Metal_resp_DNA-bind_regulator"/>
</dbReference>
<dbReference type="Pfam" id="PF03551">
    <property type="entry name" value="PadR"/>
    <property type="match status" value="1"/>
</dbReference>
<evidence type="ECO:0000313" key="4">
    <source>
        <dbReference type="Proteomes" id="UP000612899"/>
    </source>
</evidence>
<dbReference type="SUPFAM" id="SSF46785">
    <property type="entry name" value="Winged helix' DNA-binding domain"/>
    <property type="match status" value="1"/>
</dbReference>
<dbReference type="Proteomes" id="UP000612899">
    <property type="component" value="Unassembled WGS sequence"/>
</dbReference>